<accession>A0A6A7CBN5</accession>
<evidence type="ECO:0000313" key="2">
    <source>
        <dbReference type="EMBL" id="KAF2864577.1"/>
    </source>
</evidence>
<gene>
    <name evidence="2" type="ORF">K470DRAFT_254206</name>
</gene>
<dbReference type="EMBL" id="MU005957">
    <property type="protein sequence ID" value="KAF2864577.1"/>
    <property type="molecule type" value="Genomic_DNA"/>
</dbReference>
<dbReference type="AlphaFoldDB" id="A0A6A7CBN5"/>
<proteinExistence type="predicted"/>
<name>A0A6A7CBN5_9PEZI</name>
<organism evidence="2 3">
    <name type="scientific">Piedraia hortae CBS 480.64</name>
    <dbReference type="NCBI Taxonomy" id="1314780"/>
    <lineage>
        <taxon>Eukaryota</taxon>
        <taxon>Fungi</taxon>
        <taxon>Dikarya</taxon>
        <taxon>Ascomycota</taxon>
        <taxon>Pezizomycotina</taxon>
        <taxon>Dothideomycetes</taxon>
        <taxon>Dothideomycetidae</taxon>
        <taxon>Capnodiales</taxon>
        <taxon>Piedraiaceae</taxon>
        <taxon>Piedraia</taxon>
    </lineage>
</organism>
<dbReference type="Gene3D" id="2.30.30.790">
    <property type="match status" value="1"/>
</dbReference>
<dbReference type="InterPro" id="IPR008991">
    <property type="entry name" value="Translation_prot_SH3-like_sf"/>
</dbReference>
<reference evidence="2" key="1">
    <citation type="journal article" date="2020" name="Stud. Mycol.">
        <title>101 Dothideomycetes genomes: a test case for predicting lifestyles and emergence of pathogens.</title>
        <authorList>
            <person name="Haridas S."/>
            <person name="Albert R."/>
            <person name="Binder M."/>
            <person name="Bloem J."/>
            <person name="Labutti K."/>
            <person name="Salamov A."/>
            <person name="Andreopoulos B."/>
            <person name="Baker S."/>
            <person name="Barry K."/>
            <person name="Bills G."/>
            <person name="Bluhm B."/>
            <person name="Cannon C."/>
            <person name="Castanera R."/>
            <person name="Culley D."/>
            <person name="Daum C."/>
            <person name="Ezra D."/>
            <person name="Gonzalez J."/>
            <person name="Henrissat B."/>
            <person name="Kuo A."/>
            <person name="Liang C."/>
            <person name="Lipzen A."/>
            <person name="Lutzoni F."/>
            <person name="Magnuson J."/>
            <person name="Mondo S."/>
            <person name="Nolan M."/>
            <person name="Ohm R."/>
            <person name="Pangilinan J."/>
            <person name="Park H.-J."/>
            <person name="Ramirez L."/>
            <person name="Alfaro M."/>
            <person name="Sun H."/>
            <person name="Tritt A."/>
            <person name="Yoshinaga Y."/>
            <person name="Zwiers L.-H."/>
            <person name="Turgeon B."/>
            <person name="Goodwin S."/>
            <person name="Spatafora J."/>
            <person name="Crous P."/>
            <person name="Grigoriev I."/>
        </authorList>
    </citation>
    <scope>NUCLEOTIDE SEQUENCE</scope>
    <source>
        <strain evidence="2">CBS 480.64</strain>
    </source>
</reference>
<dbReference type="InterPro" id="IPR038657">
    <property type="entry name" value="Ribosomal_bL19_sf"/>
</dbReference>
<evidence type="ECO:0000313" key="3">
    <source>
        <dbReference type="Proteomes" id="UP000799421"/>
    </source>
</evidence>
<protein>
    <submittedName>
        <fullName evidence="2">Uncharacterized protein</fullName>
    </submittedName>
</protein>
<feature type="region of interest" description="Disordered" evidence="1">
    <location>
        <begin position="1"/>
        <end position="31"/>
    </location>
</feature>
<feature type="region of interest" description="Disordered" evidence="1">
    <location>
        <begin position="48"/>
        <end position="76"/>
    </location>
</feature>
<keyword evidence="3" id="KW-1185">Reference proteome</keyword>
<dbReference type="Proteomes" id="UP000799421">
    <property type="component" value="Unassembled WGS sequence"/>
</dbReference>
<dbReference type="SUPFAM" id="SSF50104">
    <property type="entry name" value="Translation proteins SH3-like domain"/>
    <property type="match status" value="1"/>
</dbReference>
<feature type="compositionally biased region" description="Polar residues" evidence="1">
    <location>
        <begin position="1"/>
        <end position="12"/>
    </location>
</feature>
<evidence type="ECO:0000256" key="1">
    <source>
        <dbReference type="SAM" id="MobiDB-lite"/>
    </source>
</evidence>
<dbReference type="OrthoDB" id="432645at2759"/>
<sequence length="187" mass="21284">MRRSYKTAQPPTLESIYGRFRPQSPPEKGLKVPVFPPHQTLMDVCQDPDSEATKSQLKQLDPDGTRTSLFSSKNPDRVRTGDTLSVRLSSGKVVTGVVRAIRRKLAPKHWGIQLRLLDTEAEKWFLIFGRKVKGIELMQRRIQVPNFSGLRKPRQTTHSVERTVQRHLKLQGGVFANNSMRFLAPVT</sequence>